<keyword evidence="4" id="KW-0963">Cytoplasm</keyword>
<feature type="chain" id="PRO_5047358101" description="Dynein regulatory complex protein 9" evidence="10">
    <location>
        <begin position="16"/>
        <end position="252"/>
    </location>
</feature>
<keyword evidence="12" id="KW-1185">Reference proteome</keyword>
<dbReference type="Proteomes" id="UP000837857">
    <property type="component" value="Chromosome 5"/>
</dbReference>
<keyword evidence="6" id="KW-0969">Cilium</keyword>
<evidence type="ECO:0000313" key="11">
    <source>
        <dbReference type="EMBL" id="CAH2068666.1"/>
    </source>
</evidence>
<dbReference type="Pfam" id="PF00612">
    <property type="entry name" value="IQ"/>
    <property type="match status" value="1"/>
</dbReference>
<keyword evidence="8" id="KW-0966">Cell projection</keyword>
<evidence type="ECO:0000256" key="10">
    <source>
        <dbReference type="SAM" id="SignalP"/>
    </source>
</evidence>
<evidence type="ECO:0000256" key="7">
    <source>
        <dbReference type="ARBA" id="ARBA00023212"/>
    </source>
</evidence>
<name>A0ABN8J0A0_9NEOP</name>
<keyword evidence="10" id="KW-0732">Signal</keyword>
<dbReference type="EMBL" id="OW152817">
    <property type="protein sequence ID" value="CAH2068666.1"/>
    <property type="molecule type" value="Genomic_DNA"/>
</dbReference>
<evidence type="ECO:0000256" key="2">
    <source>
        <dbReference type="ARBA" id="ARBA00008222"/>
    </source>
</evidence>
<proteinExistence type="inferred from homology"/>
<keyword evidence="7" id="KW-0206">Cytoskeleton</keyword>
<evidence type="ECO:0000256" key="4">
    <source>
        <dbReference type="ARBA" id="ARBA00022490"/>
    </source>
</evidence>
<accession>A0ABN8J0A0</accession>
<dbReference type="CDD" id="cd23766">
    <property type="entry name" value="IQCG"/>
    <property type="match status" value="1"/>
</dbReference>
<protein>
    <recommendedName>
        <fullName evidence="3">Dynein regulatory complex protein 9</fullName>
    </recommendedName>
    <alternativeName>
        <fullName evidence="9">IQ domain-containing protein G</fullName>
    </alternativeName>
</protein>
<keyword evidence="5" id="KW-0282">Flagellum</keyword>
<comment type="similarity">
    <text evidence="2">Belongs to the DRC9 family.</text>
</comment>
<evidence type="ECO:0000256" key="1">
    <source>
        <dbReference type="ARBA" id="ARBA00004611"/>
    </source>
</evidence>
<evidence type="ECO:0000256" key="3">
    <source>
        <dbReference type="ARBA" id="ARBA00013738"/>
    </source>
</evidence>
<evidence type="ECO:0000256" key="9">
    <source>
        <dbReference type="ARBA" id="ARBA00032183"/>
    </source>
</evidence>
<dbReference type="PROSITE" id="PS50096">
    <property type="entry name" value="IQ"/>
    <property type="match status" value="1"/>
</dbReference>
<gene>
    <name evidence="11" type="ORF">IPOD504_LOCUS14484</name>
</gene>
<dbReference type="PANTHER" id="PTHR14871">
    <property type="entry name" value="DYNEIN REGULATORY COMPLEX PROTEIN 9"/>
    <property type="match status" value="1"/>
</dbReference>
<comment type="subcellular location">
    <subcellularLocation>
        <location evidence="1">Cytoplasm</location>
        <location evidence="1">Cytoskeleton</location>
        <location evidence="1">Flagellum axoneme</location>
    </subcellularLocation>
</comment>
<dbReference type="PANTHER" id="PTHR14871:SF1">
    <property type="entry name" value="DYNEIN REGULATORY COMPLEX PROTEIN 9"/>
    <property type="match status" value="1"/>
</dbReference>
<sequence length="252" mass="30140">MDALLFVLILEVVLLQMRILERSATLSARQNSSFETVNKHQRNKLIRDRLIDNTKQELLTKRYHRSVQLRYCNEKIASLKDEIRDSQINAKAQLRYVDKWICASANALELRHQIKPASLPSQDHEQRVHGEIVRAYELQVKEREEMLRYWKLRYTEDTKNITEQVVQQRERLKATIARRVELQKLYDYHAGEMRAWLTFKKERAARLAREQRSRLAATRIQAWWRGLMVRRALGAFKHLRNTKKPVNKIKKK</sequence>
<evidence type="ECO:0000313" key="12">
    <source>
        <dbReference type="Proteomes" id="UP000837857"/>
    </source>
</evidence>
<feature type="signal peptide" evidence="10">
    <location>
        <begin position="1"/>
        <end position="15"/>
    </location>
</feature>
<organism evidence="11 12">
    <name type="scientific">Iphiclides podalirius</name>
    <name type="common">scarce swallowtail</name>
    <dbReference type="NCBI Taxonomy" id="110791"/>
    <lineage>
        <taxon>Eukaryota</taxon>
        <taxon>Metazoa</taxon>
        <taxon>Ecdysozoa</taxon>
        <taxon>Arthropoda</taxon>
        <taxon>Hexapoda</taxon>
        <taxon>Insecta</taxon>
        <taxon>Pterygota</taxon>
        <taxon>Neoptera</taxon>
        <taxon>Endopterygota</taxon>
        <taxon>Lepidoptera</taxon>
        <taxon>Glossata</taxon>
        <taxon>Ditrysia</taxon>
        <taxon>Papilionoidea</taxon>
        <taxon>Papilionidae</taxon>
        <taxon>Papilioninae</taxon>
        <taxon>Iphiclides</taxon>
    </lineage>
</organism>
<feature type="non-terminal residue" evidence="11">
    <location>
        <position position="252"/>
    </location>
</feature>
<dbReference type="InterPro" id="IPR042618">
    <property type="entry name" value="IQCG"/>
</dbReference>
<evidence type="ECO:0000256" key="6">
    <source>
        <dbReference type="ARBA" id="ARBA00023069"/>
    </source>
</evidence>
<dbReference type="InterPro" id="IPR000048">
    <property type="entry name" value="IQ_motif_EF-hand-BS"/>
</dbReference>
<evidence type="ECO:0000256" key="8">
    <source>
        <dbReference type="ARBA" id="ARBA00023273"/>
    </source>
</evidence>
<evidence type="ECO:0000256" key="5">
    <source>
        <dbReference type="ARBA" id="ARBA00022846"/>
    </source>
</evidence>
<reference evidence="11" key="1">
    <citation type="submission" date="2022-03" db="EMBL/GenBank/DDBJ databases">
        <authorList>
            <person name="Martin H S."/>
        </authorList>
    </citation>
    <scope>NUCLEOTIDE SEQUENCE</scope>
</reference>